<evidence type="ECO:0000313" key="3">
    <source>
        <dbReference type="Proteomes" id="UP000225924"/>
    </source>
</evidence>
<name>A0A1D8ERV5_9CAUD</name>
<evidence type="ECO:0000256" key="1">
    <source>
        <dbReference type="SAM" id="MobiDB-lite"/>
    </source>
</evidence>
<evidence type="ECO:0000313" key="2">
    <source>
        <dbReference type="EMBL" id="AOT23783.1"/>
    </source>
</evidence>
<dbReference type="Proteomes" id="UP000225924">
    <property type="component" value="Segment"/>
</dbReference>
<protein>
    <submittedName>
        <fullName evidence="2">Uncharacterized protein</fullName>
    </submittedName>
</protein>
<proteinExistence type="predicted"/>
<dbReference type="EMBL" id="KX683428">
    <property type="protein sequence ID" value="AOT23783.1"/>
    <property type="molecule type" value="Genomic_DNA"/>
</dbReference>
<sequence>MDADNVTDDSPGGKRAKRPARDITMPMTAEVDREPVEESVRKWRSAARFYAKQAQELFLDSADEQGNVDGDEAEHVRRMNDVATLAALATMYFSMAADAECFGKLPPVEPTDDE</sequence>
<gene>
    <name evidence="2" type="ORF">SEA_TBOND007_43</name>
</gene>
<feature type="region of interest" description="Disordered" evidence="1">
    <location>
        <begin position="1"/>
        <end position="32"/>
    </location>
</feature>
<reference evidence="2 3" key="1">
    <citation type="submission" date="2016-08" db="EMBL/GenBank/DDBJ databases">
        <authorList>
            <person name="Ahmed F."/>
            <person name="Bandayrel A."/>
            <person name="Anderson R."/>
            <person name="Medellin R."/>
            <person name="Mendez A."/>
            <person name="Mendoza F."/>
            <person name="Morales A."/>
            <person name="Perez T."/>
            <person name="Ramos J."/>
            <person name="Vu K."/>
            <person name="Sadana R."/>
            <person name="Saha S."/>
            <person name="Ball S.L."/>
            <person name="Garlena R.A."/>
            <person name="Russell D.A."/>
            <person name="Pope W.H."/>
            <person name="Jacobs-Sera D."/>
            <person name="Hendrix R.W."/>
            <person name="Hatfull G.F."/>
        </authorList>
    </citation>
    <scope>NUCLEOTIDE SEQUENCE [LARGE SCALE GENOMIC DNA]</scope>
</reference>
<organism evidence="2 3">
    <name type="scientific">Mycobacterium phage TBond007</name>
    <dbReference type="NCBI Taxonomy" id="1897424"/>
    <lineage>
        <taxon>Viruses</taxon>
        <taxon>Duplodnaviria</taxon>
        <taxon>Heunggongvirae</taxon>
        <taxon>Uroviricota</taxon>
        <taxon>Caudoviricetes</taxon>
        <taxon>Weiservirinae</taxon>
        <taxon>Keshuvirus</taxon>
        <taxon>Keshuvirus pixie</taxon>
    </lineage>
</organism>
<accession>A0A1D8ERV5</accession>